<dbReference type="GeneID" id="81594471"/>
<comment type="caution">
    <text evidence="3">The sequence shown here is derived from an EMBL/GenBank/DDBJ whole genome shotgun (WGS) entry which is preliminary data.</text>
</comment>
<accession>A0AAD6G7S5</accession>
<feature type="domain" description="Sulfatase N-terminal" evidence="2">
    <location>
        <begin position="541"/>
        <end position="708"/>
    </location>
</feature>
<reference evidence="3" key="1">
    <citation type="submission" date="2022-12" db="EMBL/GenBank/DDBJ databases">
        <authorList>
            <person name="Petersen C."/>
        </authorList>
    </citation>
    <scope>NUCLEOTIDE SEQUENCE</scope>
    <source>
        <strain evidence="3">IBT 16125</strain>
    </source>
</reference>
<evidence type="ECO:0000256" key="1">
    <source>
        <dbReference type="SAM" id="Phobius"/>
    </source>
</evidence>
<dbReference type="Pfam" id="PF00884">
    <property type="entry name" value="Sulfatase"/>
    <property type="match status" value="1"/>
</dbReference>
<keyword evidence="1" id="KW-1133">Transmembrane helix</keyword>
<evidence type="ECO:0000259" key="2">
    <source>
        <dbReference type="Pfam" id="PF00884"/>
    </source>
</evidence>
<dbReference type="PANTHER" id="PTHR43751">
    <property type="entry name" value="SULFATASE"/>
    <property type="match status" value="1"/>
</dbReference>
<feature type="transmembrane region" description="Helical" evidence="1">
    <location>
        <begin position="185"/>
        <end position="202"/>
    </location>
</feature>
<feature type="transmembrane region" description="Helical" evidence="1">
    <location>
        <begin position="128"/>
        <end position="150"/>
    </location>
</feature>
<dbReference type="AlphaFoldDB" id="A0AAD6G7S5"/>
<feature type="transmembrane region" description="Helical" evidence="1">
    <location>
        <begin position="42"/>
        <end position="63"/>
    </location>
</feature>
<keyword evidence="4" id="KW-1185">Reference proteome</keyword>
<evidence type="ECO:0000313" key="3">
    <source>
        <dbReference type="EMBL" id="KAJ5465148.1"/>
    </source>
</evidence>
<sequence>MIAHRQPFVRPFLLAILVVSTLASKILHLFQHAGSIPARLMAVYFPTFFIQEVLLFAATWFFLQKFTGLRCIVGLIIVPATAFLTFCLCSSQLSFYFVTGSEVRWDAVTSVGTDAEGRKLMLSGLKPFLGSACILLIMSWVFTRVCSAVFDQWLSALFGFHSHGDMHEEASIDDQKTVTRRKRPVRLWTLIGFVGTLVLLLVRPKVPYSHMSGAIPFTFLEALVSSSPAVSQPVENAFPLPELISEGHWKAPDGYFKGWSPYSDSGATSLPDWASGPLPAGFERWSQKKQHVGGADTNGETGIEMNTTAKKNYYDPVHDPLRITNLDRKLLEPLAQAFKDHHVPITHVVLVMMESARKDVFPFKSGSHLHREILNSYKSLDPDMIHQLNANLSHLTPIAEILTGESGGFPKTRRDTESSLWKDTAEAGMGGLNINGVLTGASLSFKSEIMNHCGIWPLPVDWMDEITSDIYQPCIMQVLDLFNQFKQRSAAGPSRDHLERNWTSIFVQAVTGIFADQNILNDHLGFEKKIYSEDISQEGAKHYHDDMEEINYFGYSEREVYPYMEDAIDDAIKKNERLFLSHFTSTTHHPWALPKGVRSEQYFSDENLMGKHEDMNSYLNSVRFVDAWLGEMLGLLDKKGISNETLVVFVGDHGQAFQEDSPVTGCYGNGHISNFRVPLVFRHPLLPKIQITANATSLSIIPTILDLLVQTKSLNENDSGIALNLMNEYEGQSLIRPYKATDDGRQAWNFNIISPGGEMVSVGSAAVPYRLILPLTQEFEFVFSNLDTDPDEVNLLRGWSVEDLVSQVRSVYGDKAGQWVAEAEKVGKWWVGETKRLYNHAE</sequence>
<dbReference type="Proteomes" id="UP001213681">
    <property type="component" value="Unassembled WGS sequence"/>
</dbReference>
<keyword evidence="1" id="KW-0472">Membrane</keyword>
<name>A0AAD6G7S5_9EURO</name>
<reference evidence="3" key="2">
    <citation type="journal article" date="2023" name="IMA Fungus">
        <title>Comparative genomic study of the Penicillium genus elucidates a diverse pangenome and 15 lateral gene transfer events.</title>
        <authorList>
            <person name="Petersen C."/>
            <person name="Sorensen T."/>
            <person name="Nielsen M.R."/>
            <person name="Sondergaard T.E."/>
            <person name="Sorensen J.L."/>
            <person name="Fitzpatrick D.A."/>
            <person name="Frisvad J.C."/>
            <person name="Nielsen K.L."/>
        </authorList>
    </citation>
    <scope>NUCLEOTIDE SEQUENCE</scope>
    <source>
        <strain evidence="3">IBT 16125</strain>
    </source>
</reference>
<dbReference type="RefSeq" id="XP_056771995.1">
    <property type="nucleotide sequence ID" value="XM_056904228.1"/>
</dbReference>
<feature type="transmembrane region" description="Helical" evidence="1">
    <location>
        <begin position="12"/>
        <end position="30"/>
    </location>
</feature>
<protein>
    <recommendedName>
        <fullName evidence="2">Sulfatase N-terminal domain-containing protein</fullName>
    </recommendedName>
</protein>
<dbReference type="Gene3D" id="3.40.720.10">
    <property type="entry name" value="Alkaline Phosphatase, subunit A"/>
    <property type="match status" value="1"/>
</dbReference>
<feature type="transmembrane region" description="Helical" evidence="1">
    <location>
        <begin position="75"/>
        <end position="98"/>
    </location>
</feature>
<dbReference type="InterPro" id="IPR000917">
    <property type="entry name" value="Sulfatase_N"/>
</dbReference>
<keyword evidence="1" id="KW-0812">Transmembrane</keyword>
<dbReference type="InterPro" id="IPR052701">
    <property type="entry name" value="GAG_Ulvan_Degrading_Sulfatases"/>
</dbReference>
<evidence type="ECO:0000313" key="4">
    <source>
        <dbReference type="Proteomes" id="UP001213681"/>
    </source>
</evidence>
<gene>
    <name evidence="3" type="ORF">N7458_000834</name>
</gene>
<proteinExistence type="predicted"/>
<dbReference type="EMBL" id="JAPVEA010000001">
    <property type="protein sequence ID" value="KAJ5465148.1"/>
    <property type="molecule type" value="Genomic_DNA"/>
</dbReference>
<dbReference type="PANTHER" id="PTHR43751:SF3">
    <property type="entry name" value="SULFATASE N-TERMINAL DOMAIN-CONTAINING PROTEIN"/>
    <property type="match status" value="1"/>
</dbReference>
<dbReference type="SUPFAM" id="SSF53649">
    <property type="entry name" value="Alkaline phosphatase-like"/>
    <property type="match status" value="1"/>
</dbReference>
<dbReference type="InterPro" id="IPR017850">
    <property type="entry name" value="Alkaline_phosphatase_core_sf"/>
</dbReference>
<organism evidence="3 4">
    <name type="scientific">Penicillium daleae</name>
    <dbReference type="NCBI Taxonomy" id="63821"/>
    <lineage>
        <taxon>Eukaryota</taxon>
        <taxon>Fungi</taxon>
        <taxon>Dikarya</taxon>
        <taxon>Ascomycota</taxon>
        <taxon>Pezizomycotina</taxon>
        <taxon>Eurotiomycetes</taxon>
        <taxon>Eurotiomycetidae</taxon>
        <taxon>Eurotiales</taxon>
        <taxon>Aspergillaceae</taxon>
        <taxon>Penicillium</taxon>
    </lineage>
</organism>